<dbReference type="Ensembl" id="ENSOTST00005157497.1">
    <property type="protein sequence ID" value="ENSOTSP00005154211.1"/>
    <property type="gene ID" value="ENSOTSG00005079743.1"/>
</dbReference>
<reference evidence="2" key="3">
    <citation type="submission" date="2025-09" db="UniProtKB">
        <authorList>
            <consortium name="Ensembl"/>
        </authorList>
    </citation>
    <scope>IDENTIFICATION</scope>
</reference>
<dbReference type="AlphaFoldDB" id="A0A8C8H7R9"/>
<sequence>MGVSQVAGCHSRLGHVFHLTEEQDGQTQQEPHDPYSQADALGPGRPPQSALAHGPDKSQVAVDTYQHQEENTTVVVHGDGHVDQLAHWLAERPVVAVSNGSDIENQAVGQHAHHTEQNQVGWMVGGEPVPGCSVVVQ</sequence>
<reference evidence="2" key="2">
    <citation type="submission" date="2025-08" db="UniProtKB">
        <authorList>
            <consortium name="Ensembl"/>
        </authorList>
    </citation>
    <scope>IDENTIFICATION</scope>
</reference>
<dbReference type="Proteomes" id="UP000694402">
    <property type="component" value="Unassembled WGS sequence"/>
</dbReference>
<evidence type="ECO:0000313" key="2">
    <source>
        <dbReference type="Ensembl" id="ENSOTSP00005154211.1"/>
    </source>
</evidence>
<protein>
    <submittedName>
        <fullName evidence="2">Uncharacterized protein</fullName>
    </submittedName>
</protein>
<organism evidence="2 3">
    <name type="scientific">Oncorhynchus tshawytscha</name>
    <name type="common">Chinook salmon</name>
    <name type="synonym">Salmo tshawytscha</name>
    <dbReference type="NCBI Taxonomy" id="74940"/>
    <lineage>
        <taxon>Eukaryota</taxon>
        <taxon>Metazoa</taxon>
        <taxon>Chordata</taxon>
        <taxon>Craniata</taxon>
        <taxon>Vertebrata</taxon>
        <taxon>Euteleostomi</taxon>
        <taxon>Actinopterygii</taxon>
        <taxon>Neopterygii</taxon>
        <taxon>Teleostei</taxon>
        <taxon>Protacanthopterygii</taxon>
        <taxon>Salmoniformes</taxon>
        <taxon>Salmonidae</taxon>
        <taxon>Salmoninae</taxon>
        <taxon>Oncorhynchus</taxon>
    </lineage>
</organism>
<dbReference type="GeneTree" id="ENSGT00990000204393"/>
<evidence type="ECO:0000256" key="1">
    <source>
        <dbReference type="SAM" id="MobiDB-lite"/>
    </source>
</evidence>
<feature type="region of interest" description="Disordered" evidence="1">
    <location>
        <begin position="22"/>
        <end position="60"/>
    </location>
</feature>
<accession>A0A8C8H7R9</accession>
<name>A0A8C8H7R9_ONCTS</name>
<keyword evidence="3" id="KW-1185">Reference proteome</keyword>
<proteinExistence type="predicted"/>
<evidence type="ECO:0000313" key="3">
    <source>
        <dbReference type="Proteomes" id="UP000694402"/>
    </source>
</evidence>
<reference evidence="3" key="1">
    <citation type="journal article" date="2018" name="PLoS ONE">
        <title>Chinook salmon (Oncorhynchus tshawytscha) genome and transcriptome.</title>
        <authorList>
            <person name="Christensen K.A."/>
            <person name="Leong J.S."/>
            <person name="Sakhrani D."/>
            <person name="Biagi C.A."/>
            <person name="Minkley D.R."/>
            <person name="Withler R.E."/>
            <person name="Rondeau E.B."/>
            <person name="Koop B.F."/>
            <person name="Devlin R.H."/>
        </authorList>
    </citation>
    <scope>NUCLEOTIDE SEQUENCE [LARGE SCALE GENOMIC DNA]</scope>
</reference>